<dbReference type="Gene3D" id="2.40.50.140">
    <property type="entry name" value="Nucleic acid-binding proteins"/>
    <property type="match status" value="1"/>
</dbReference>
<proteinExistence type="predicted"/>
<accession>A0A059D9W6</accession>
<dbReference type="STRING" id="71139.A0A059D9W6"/>
<reference evidence="4" key="1">
    <citation type="submission" date="2013-07" db="EMBL/GenBank/DDBJ databases">
        <title>The genome of Eucalyptus grandis.</title>
        <authorList>
            <person name="Schmutz J."/>
            <person name="Hayes R."/>
            <person name="Myburg A."/>
            <person name="Tuskan G."/>
            <person name="Grattapaglia D."/>
            <person name="Rokhsar D.S."/>
        </authorList>
    </citation>
    <scope>NUCLEOTIDE SEQUENCE</scope>
    <source>
        <tissue evidence="4">Leaf extractions</tissue>
    </source>
</reference>
<dbReference type="InterPro" id="IPR000424">
    <property type="entry name" value="Primosome_PriB/ssb"/>
</dbReference>
<dbReference type="InParanoid" id="A0A059D9W6"/>
<dbReference type="GO" id="GO:0008047">
    <property type="term" value="F:enzyme activator activity"/>
    <property type="evidence" value="ECO:0000318"/>
    <property type="project" value="GO_Central"/>
</dbReference>
<dbReference type="OMA" id="CFHIVAE"/>
<dbReference type="PROSITE" id="PS50935">
    <property type="entry name" value="SSB"/>
    <property type="match status" value="1"/>
</dbReference>
<evidence type="ECO:0000256" key="1">
    <source>
        <dbReference type="ARBA" id="ARBA00023125"/>
    </source>
</evidence>
<dbReference type="FunCoup" id="A0A059D9W6">
    <property type="interactions" value="1127"/>
</dbReference>
<dbReference type="PANTHER" id="PTHR10302">
    <property type="entry name" value="SINGLE-STRANDED DNA-BINDING PROTEIN"/>
    <property type="match status" value="1"/>
</dbReference>
<sequence>MSSLARSLRRAASSPPSSAAVPALLRLCSSSSFERHSAASPAVAWKPAATPGARSADKASRDGGGSGSSSAAAVDWPRPSEIPFQAKVANSVTLIGRIRLPVQSRNGPDGKLWAGTVVTRDESPDSPSLWIPITFEGDLAHVAASHLRENDHVCIAGQLSANPPPLDVNQGQTKVQVMVHSINFVEGSSQLKKSSVSHRNEKSTGSCAVTQKYEEGPWKDLVDNPTDWWDNRDNKHRGLVSPKYPDFKRKDGAVALWLGKAPKWVLPKIEGLQIDAQFCGAKIAKEQNGDDAWKSLLENPEKWWDNRSNKLKEKSPDFRHKETRQGLWLDGLPSWVLAKLPPIKAHEGVAPNKSNNVLS</sequence>
<dbReference type="Gramene" id="KCW87513">
    <property type="protein sequence ID" value="KCW87513"/>
    <property type="gene ID" value="EUGRSUZ_B03962"/>
</dbReference>
<dbReference type="EMBL" id="KK198754">
    <property type="protein sequence ID" value="KCW87513.1"/>
    <property type="molecule type" value="Genomic_DNA"/>
</dbReference>
<feature type="region of interest" description="Disordered" evidence="3">
    <location>
        <begin position="38"/>
        <end position="75"/>
    </location>
</feature>
<dbReference type="GO" id="GO:0006260">
    <property type="term" value="P:DNA replication"/>
    <property type="evidence" value="ECO:0000318"/>
    <property type="project" value="GO_Central"/>
</dbReference>
<evidence type="ECO:0000256" key="3">
    <source>
        <dbReference type="SAM" id="MobiDB-lite"/>
    </source>
</evidence>
<dbReference type="GO" id="GO:0042645">
    <property type="term" value="C:mitochondrial nucleoid"/>
    <property type="evidence" value="ECO:0000318"/>
    <property type="project" value="GO_Central"/>
</dbReference>
<keyword evidence="1 2" id="KW-0238">DNA-binding</keyword>
<evidence type="ECO:0000256" key="2">
    <source>
        <dbReference type="PROSITE-ProRule" id="PRU00252"/>
    </source>
</evidence>
<protein>
    <submittedName>
        <fullName evidence="4">Uncharacterized protein</fullName>
    </submittedName>
</protein>
<dbReference type="AlphaFoldDB" id="A0A059D9W6"/>
<organism evidence="4">
    <name type="scientific">Eucalyptus grandis</name>
    <name type="common">Flooded gum</name>
    <dbReference type="NCBI Taxonomy" id="71139"/>
    <lineage>
        <taxon>Eukaryota</taxon>
        <taxon>Viridiplantae</taxon>
        <taxon>Streptophyta</taxon>
        <taxon>Embryophyta</taxon>
        <taxon>Tracheophyta</taxon>
        <taxon>Spermatophyta</taxon>
        <taxon>Magnoliopsida</taxon>
        <taxon>eudicotyledons</taxon>
        <taxon>Gunneridae</taxon>
        <taxon>Pentapetalae</taxon>
        <taxon>rosids</taxon>
        <taxon>malvids</taxon>
        <taxon>Myrtales</taxon>
        <taxon>Myrtaceae</taxon>
        <taxon>Myrtoideae</taxon>
        <taxon>Eucalypteae</taxon>
        <taxon>Eucalyptus</taxon>
    </lineage>
</organism>
<dbReference type="SUPFAM" id="SSF50249">
    <property type="entry name" value="Nucleic acid-binding proteins"/>
    <property type="match status" value="1"/>
</dbReference>
<feature type="compositionally biased region" description="Low complexity" evidence="3">
    <location>
        <begin position="38"/>
        <end position="49"/>
    </location>
</feature>
<dbReference type="OrthoDB" id="669963at2759"/>
<evidence type="ECO:0000313" key="4">
    <source>
        <dbReference type="EMBL" id="KCW87513.1"/>
    </source>
</evidence>
<gene>
    <name evidence="4" type="ORF">EUGRSUZ_B03962</name>
</gene>
<dbReference type="KEGG" id="egr:104434082"/>
<dbReference type="InterPro" id="IPR011344">
    <property type="entry name" value="ssDNA-bd"/>
</dbReference>
<dbReference type="PANTHER" id="PTHR10302:SF23">
    <property type="entry name" value="PROTEIN OSB4, CHLOROPLASTIC"/>
    <property type="match status" value="1"/>
</dbReference>
<dbReference type="GO" id="GO:0003697">
    <property type="term" value="F:single-stranded DNA binding"/>
    <property type="evidence" value="ECO:0000318"/>
    <property type="project" value="GO_Central"/>
</dbReference>
<dbReference type="GO" id="GO:0090297">
    <property type="term" value="P:positive regulation of mitochondrial DNA replication"/>
    <property type="evidence" value="ECO:0000318"/>
    <property type="project" value="GO_Central"/>
</dbReference>
<name>A0A059D9W6_EUCGR</name>
<dbReference type="InterPro" id="IPR012340">
    <property type="entry name" value="NA-bd_OB-fold"/>
</dbReference>
<dbReference type="eggNOG" id="ENOG502QPSC">
    <property type="taxonomic scope" value="Eukaryota"/>
</dbReference>